<evidence type="ECO:0000313" key="1">
    <source>
        <dbReference type="EMBL" id="GLK77044.1"/>
    </source>
</evidence>
<gene>
    <name evidence="1" type="ORF">GCM10008171_22980</name>
</gene>
<evidence type="ECO:0000313" key="2">
    <source>
        <dbReference type="Proteomes" id="UP001143364"/>
    </source>
</evidence>
<dbReference type="EMBL" id="BSFK01000010">
    <property type="protein sequence ID" value="GLK77044.1"/>
    <property type="molecule type" value="Genomic_DNA"/>
</dbReference>
<dbReference type="InterPro" id="IPR009367">
    <property type="entry name" value="Elm1-like"/>
</dbReference>
<dbReference type="Pfam" id="PF06258">
    <property type="entry name" value="Mito_fiss_Elm1"/>
    <property type="match status" value="1"/>
</dbReference>
<evidence type="ECO:0008006" key="3">
    <source>
        <dbReference type="Google" id="ProtNLM"/>
    </source>
</evidence>
<accession>A0A9W6JJV1</accession>
<organism evidence="1 2">
    <name type="scientific">Methylopila jiangsuensis</name>
    <dbReference type="NCBI Taxonomy" id="586230"/>
    <lineage>
        <taxon>Bacteria</taxon>
        <taxon>Pseudomonadati</taxon>
        <taxon>Pseudomonadota</taxon>
        <taxon>Alphaproteobacteria</taxon>
        <taxon>Hyphomicrobiales</taxon>
        <taxon>Methylopilaceae</taxon>
        <taxon>Methylopila</taxon>
    </lineage>
</organism>
<dbReference type="AlphaFoldDB" id="A0A9W6JJV1"/>
<reference evidence="1" key="1">
    <citation type="journal article" date="2014" name="Int. J. Syst. Evol. Microbiol.">
        <title>Complete genome sequence of Corynebacterium casei LMG S-19264T (=DSM 44701T), isolated from a smear-ripened cheese.</title>
        <authorList>
            <consortium name="US DOE Joint Genome Institute (JGI-PGF)"/>
            <person name="Walter F."/>
            <person name="Albersmeier A."/>
            <person name="Kalinowski J."/>
            <person name="Ruckert C."/>
        </authorList>
    </citation>
    <scope>NUCLEOTIDE SEQUENCE</scope>
    <source>
        <strain evidence="1">VKM B-2555</strain>
    </source>
</reference>
<reference evidence="1" key="2">
    <citation type="submission" date="2023-01" db="EMBL/GenBank/DDBJ databases">
        <authorList>
            <person name="Sun Q."/>
            <person name="Evtushenko L."/>
        </authorList>
    </citation>
    <scope>NUCLEOTIDE SEQUENCE</scope>
    <source>
        <strain evidence="1">VKM B-2555</strain>
    </source>
</reference>
<dbReference type="Proteomes" id="UP001143364">
    <property type="component" value="Unassembled WGS sequence"/>
</dbReference>
<comment type="caution">
    <text evidence="1">The sequence shown here is derived from an EMBL/GenBank/DDBJ whole genome shotgun (WGS) entry which is preliminary data.</text>
</comment>
<proteinExistence type="predicted"/>
<sequence>MAEPPRAWALLGRRAGDNRQVLTLAEAMGLTFEAKPLRFNPGRALPTLLQRGSLHTLTLDSRALIAPPWPDVVIASGKRTAPVALWIRMASGRRTKLVHVGRPWAPLSWFDLVVTTAQYGLPDRPNVIRNALPLAHPPAAAGAIPPDLAALPAPRLALLAGGSSRPLILDAAAARRFVEAGLARAEASGGALLVATSPRTGAGAVRAIRETLGRAQVPHRLSVFGEGDNAYRGFLAAADAFLVTEDSAAMAAEAAMTGRPVAIHPLPRRPDAWMRIVLGCRAAMGVTPWTRRLFDALVAWGAVTSIRDIGAFAGVMAREGLLDGGPAARDRGAQELAAAAAAVRRLADAART</sequence>
<protein>
    <recommendedName>
        <fullName evidence="3">Nucleoside-diphosphate sugar epimerase</fullName>
    </recommendedName>
</protein>
<name>A0A9W6JJV1_9HYPH</name>
<keyword evidence="2" id="KW-1185">Reference proteome</keyword>